<dbReference type="Gene3D" id="3.40.50.10190">
    <property type="entry name" value="BRCT domain"/>
    <property type="match status" value="1"/>
</dbReference>
<dbReference type="PROSITE" id="PS50172">
    <property type="entry name" value="BRCT"/>
    <property type="match status" value="1"/>
</dbReference>
<dbReference type="InterPro" id="IPR001357">
    <property type="entry name" value="BRCT_dom"/>
</dbReference>
<evidence type="ECO:0000313" key="3">
    <source>
        <dbReference type="EMBL" id="PHH83691.1"/>
    </source>
</evidence>
<dbReference type="Proteomes" id="UP000224854">
    <property type="component" value="Unassembled WGS sequence"/>
</dbReference>
<proteinExistence type="predicted"/>
<feature type="region of interest" description="Disordered" evidence="1">
    <location>
        <begin position="365"/>
        <end position="384"/>
    </location>
</feature>
<dbReference type="PANTHER" id="PTHR14625">
    <property type="entry name" value="MICROCEPHALIN"/>
    <property type="match status" value="1"/>
</dbReference>
<evidence type="ECO:0000259" key="2">
    <source>
        <dbReference type="PROSITE" id="PS50172"/>
    </source>
</evidence>
<dbReference type="SUPFAM" id="SSF52113">
    <property type="entry name" value="BRCT domain"/>
    <property type="match status" value="1"/>
</dbReference>
<dbReference type="AlphaFoldDB" id="A0A2C5ZWC8"/>
<dbReference type="EMBL" id="NJEU01000004">
    <property type="protein sequence ID" value="PHH83691.1"/>
    <property type="molecule type" value="Genomic_DNA"/>
</dbReference>
<feature type="compositionally biased region" description="Basic and acidic residues" evidence="1">
    <location>
        <begin position="109"/>
        <end position="118"/>
    </location>
</feature>
<accession>A0A2C5ZWC8</accession>
<evidence type="ECO:0000256" key="1">
    <source>
        <dbReference type="SAM" id="MobiDB-lite"/>
    </source>
</evidence>
<dbReference type="CDD" id="cd17716">
    <property type="entry name" value="BRCT_microcephalin_rpt1"/>
    <property type="match status" value="1"/>
</dbReference>
<feature type="compositionally biased region" description="Low complexity" evidence="1">
    <location>
        <begin position="16"/>
        <end position="47"/>
    </location>
</feature>
<dbReference type="GO" id="GO:0000278">
    <property type="term" value="P:mitotic cell cycle"/>
    <property type="evidence" value="ECO:0007669"/>
    <property type="project" value="TreeGrafter"/>
</dbReference>
<keyword evidence="4" id="KW-1185">Reference proteome</keyword>
<dbReference type="InterPro" id="IPR022047">
    <property type="entry name" value="Microcephalin-like"/>
</dbReference>
<feature type="compositionally biased region" description="Polar residues" evidence="1">
    <location>
        <begin position="212"/>
        <end position="225"/>
    </location>
</feature>
<feature type="region of interest" description="Disordered" evidence="1">
    <location>
        <begin position="642"/>
        <end position="676"/>
    </location>
</feature>
<comment type="caution">
    <text evidence="3">The sequence shown here is derived from an EMBL/GenBank/DDBJ whole genome shotgun (WGS) entry which is preliminary data.</text>
</comment>
<dbReference type="OrthoDB" id="2384350at2759"/>
<gene>
    <name evidence="3" type="ORF">CDD82_4653</name>
</gene>
<evidence type="ECO:0000313" key="4">
    <source>
        <dbReference type="Proteomes" id="UP000224854"/>
    </source>
</evidence>
<dbReference type="InterPro" id="IPR036420">
    <property type="entry name" value="BRCT_dom_sf"/>
</dbReference>
<feature type="region of interest" description="Disordered" evidence="1">
    <location>
        <begin position="795"/>
        <end position="862"/>
    </location>
</feature>
<protein>
    <recommendedName>
        <fullName evidence="2">BRCT domain-containing protein</fullName>
    </recommendedName>
</protein>
<feature type="region of interest" description="Disordered" evidence="1">
    <location>
        <begin position="178"/>
        <end position="347"/>
    </location>
</feature>
<reference evidence="3 4" key="1">
    <citation type="submission" date="2017-06" db="EMBL/GenBank/DDBJ databases">
        <title>Ant-infecting Ophiocordyceps genomes reveal a high diversity of potential behavioral manipulation genes and a possible major role for enterotoxins.</title>
        <authorList>
            <person name="De Bekker C."/>
            <person name="Evans H.C."/>
            <person name="Brachmann A."/>
            <person name="Hughes D.P."/>
        </authorList>
    </citation>
    <scope>NUCLEOTIDE SEQUENCE [LARGE SCALE GENOMIC DNA]</scope>
    <source>
        <strain evidence="3 4">1348a</strain>
    </source>
</reference>
<sequence length="1167" mass="125061">MDSPPTRMTRARAAAKAKQPTAKSAKSSTTAGRARTAGTATASTKSTAAKRKTRADDNDNEDEAEEATARRAVRGRAKKNTTENQEDAAGSQPLVLGTRSTRSRPAKKAAVETTKRTEVAAAPVSIAVRSRGRPKKTAALEGAEDASKDGVRSRVVSVPRSNIAPATKSGVKKTVTFQDVDKENMNAGAKAKQTSYIGLRGRPVRRAAQAASAPSCNTRATSKNVCTEDEEKRPLSPKKVTQMSVARGDHDSSEDELAADQVRTPGRPMMMSPVRPPASNKTSANKTEAAARESGPADDATAPGEQALLAAPPMRPLSWPLKASLKSPPKRTPLVAQSKSAGEASMAGSIDAGSATLFKPSLLQSAAKRPHSPTKAPRLDPDSVSKPAMTSILFQSPPKRVPVVGLSESTFEASMTTSIGAGSAALCKPSSLQLAAKRPHSPTKGLGLDSTCMSKSAIKSTLFQSPAKRPIPVLKPFTEPRRPASSLPSLANVQALALATPTRPSTHCPSYKLLAEEEAEFGEMADEPIESPRFNGRLSAVMPRHMDPMLSAEPDAPGDEDDQVQLVDRSIGRVVEEVDVGPQDVADGGDEAKQDDPMGLNEIMAAMEDSGEVLQQDAAPLPCALEHGNAAYELRQEVMDPYSNAESDSEADDETLAPANDMTLTPGRLATGLDSGSSRRCTLGFTSLTDKFGSWAASSPEKPKPSDREISCAEACDMAVESNFFNDEMAIKQQDEITIWSESKGSDRQDEGLEQETIVLEEDVLLAQEADEMSMMEPGQIESLVGGESLDEVLSEASQEYGDENQAPGSQSAVDVPRTPVGRGRQLRYFNTTTKVPLKPADESTPSPVKKRSMSVSRAVGKRRSTLSRSASVISYSPCKEETESLAGTPSRTGRQHEVNATLLRGAVVFVDAHTTDGADASSIFIELLSLMGAKCVKSWSWNPSSSSGAEPSKIGITHVVYKDGGKRTLEKVVQAKGQVDCVGVNWVLDCERENKWLDEGPYRIDTRWMPRGGARRRKSMEPKALVNINGSVVTAKTAESRAPSTPVNRRDSSLWMFTPLGDEDPKHQDWSWAMLTPVPKTPATEAVARYAAQLPDDASDMTESSPSREQLVTRTCPPKQHHKFADLGEGVLGRNKDDKVLMRLMAARRKSLQFAPKVGSPLAKTW</sequence>
<dbReference type="PANTHER" id="PTHR14625:SF3">
    <property type="entry name" value="MICROCEPHALIN"/>
    <property type="match status" value="1"/>
</dbReference>
<name>A0A2C5ZWC8_9HYPO</name>
<feature type="region of interest" description="Disordered" evidence="1">
    <location>
        <begin position="1"/>
        <end position="162"/>
    </location>
</feature>
<organism evidence="3 4">
    <name type="scientific">Ophiocordyceps australis</name>
    <dbReference type="NCBI Taxonomy" id="1399860"/>
    <lineage>
        <taxon>Eukaryota</taxon>
        <taxon>Fungi</taxon>
        <taxon>Dikarya</taxon>
        <taxon>Ascomycota</taxon>
        <taxon>Pezizomycotina</taxon>
        <taxon>Sordariomycetes</taxon>
        <taxon>Hypocreomycetidae</taxon>
        <taxon>Hypocreales</taxon>
        <taxon>Ophiocordycipitaceae</taxon>
        <taxon>Ophiocordyceps</taxon>
    </lineage>
</organism>
<feature type="domain" description="BRCT" evidence="2">
    <location>
        <begin position="899"/>
        <end position="1005"/>
    </location>
</feature>